<evidence type="ECO:0000313" key="1">
    <source>
        <dbReference type="EMBL" id="MFD0900571.1"/>
    </source>
</evidence>
<protein>
    <submittedName>
        <fullName evidence="1">Uncharacterized protein</fullName>
    </submittedName>
</protein>
<name>A0ABW3ENJ8_9ACTN</name>
<dbReference type="EMBL" id="JBHTJA010000012">
    <property type="protein sequence ID" value="MFD0900571.1"/>
    <property type="molecule type" value="Genomic_DNA"/>
</dbReference>
<keyword evidence="2" id="KW-1185">Reference proteome</keyword>
<dbReference type="RefSeq" id="WP_378297572.1">
    <property type="nucleotide sequence ID" value="NZ_JBHTJA010000012.1"/>
</dbReference>
<comment type="caution">
    <text evidence="1">The sequence shown here is derived from an EMBL/GenBank/DDBJ whole genome shotgun (WGS) entry which is preliminary data.</text>
</comment>
<dbReference type="Proteomes" id="UP001596972">
    <property type="component" value="Unassembled WGS sequence"/>
</dbReference>
<gene>
    <name evidence="1" type="ORF">ACFQ11_09235</name>
</gene>
<proteinExistence type="predicted"/>
<evidence type="ECO:0000313" key="2">
    <source>
        <dbReference type="Proteomes" id="UP001596972"/>
    </source>
</evidence>
<sequence>MATRVEWAPDAVRRLCGELERQLPGVLAWYGNETGSWWAFVPVTSGDRLVEAETPRGLREAIVKVQAWA</sequence>
<organism evidence="1 2">
    <name type="scientific">Actinomadura sediminis</name>
    <dbReference type="NCBI Taxonomy" id="1038904"/>
    <lineage>
        <taxon>Bacteria</taxon>
        <taxon>Bacillati</taxon>
        <taxon>Actinomycetota</taxon>
        <taxon>Actinomycetes</taxon>
        <taxon>Streptosporangiales</taxon>
        <taxon>Thermomonosporaceae</taxon>
        <taxon>Actinomadura</taxon>
    </lineage>
</organism>
<accession>A0ABW3ENJ8</accession>
<reference evidence="2" key="1">
    <citation type="journal article" date="2019" name="Int. J. Syst. Evol. Microbiol.">
        <title>The Global Catalogue of Microorganisms (GCM) 10K type strain sequencing project: providing services to taxonomists for standard genome sequencing and annotation.</title>
        <authorList>
            <consortium name="The Broad Institute Genomics Platform"/>
            <consortium name="The Broad Institute Genome Sequencing Center for Infectious Disease"/>
            <person name="Wu L."/>
            <person name="Ma J."/>
        </authorList>
    </citation>
    <scope>NUCLEOTIDE SEQUENCE [LARGE SCALE GENOMIC DNA]</scope>
    <source>
        <strain evidence="2">JCM 31202</strain>
    </source>
</reference>